<evidence type="ECO:0000313" key="2">
    <source>
        <dbReference type="EMBL" id="BES89863.1"/>
    </source>
</evidence>
<feature type="region of interest" description="Disordered" evidence="1">
    <location>
        <begin position="60"/>
        <end position="122"/>
    </location>
</feature>
<sequence length="122" mass="13856">MINDNGRENGRAWKRMEWKNMSYFCQSQIRLTWDTSLPDAVEANAASLCAVYVDAQTFSPNEVDSGTLPSLPNSTDSSRVAKPDGIPENWMKRSRNPVPVPKLWDREASKPHHKICSQHQEV</sequence>
<organism evidence="2 3">
    <name type="scientific">Nesidiocoris tenuis</name>
    <dbReference type="NCBI Taxonomy" id="355587"/>
    <lineage>
        <taxon>Eukaryota</taxon>
        <taxon>Metazoa</taxon>
        <taxon>Ecdysozoa</taxon>
        <taxon>Arthropoda</taxon>
        <taxon>Hexapoda</taxon>
        <taxon>Insecta</taxon>
        <taxon>Pterygota</taxon>
        <taxon>Neoptera</taxon>
        <taxon>Paraneoptera</taxon>
        <taxon>Hemiptera</taxon>
        <taxon>Heteroptera</taxon>
        <taxon>Panheteroptera</taxon>
        <taxon>Cimicomorpha</taxon>
        <taxon>Miridae</taxon>
        <taxon>Dicyphina</taxon>
        <taxon>Nesidiocoris</taxon>
    </lineage>
</organism>
<dbReference type="Proteomes" id="UP001307889">
    <property type="component" value="Chromosome 2"/>
</dbReference>
<feature type="compositionally biased region" description="Polar residues" evidence="1">
    <location>
        <begin position="60"/>
        <end position="78"/>
    </location>
</feature>
<protein>
    <submittedName>
        <fullName evidence="2">Uncharacterized protein</fullName>
    </submittedName>
</protein>
<proteinExistence type="predicted"/>
<evidence type="ECO:0000313" key="3">
    <source>
        <dbReference type="Proteomes" id="UP001307889"/>
    </source>
</evidence>
<evidence type="ECO:0000256" key="1">
    <source>
        <dbReference type="SAM" id="MobiDB-lite"/>
    </source>
</evidence>
<reference evidence="2 3" key="1">
    <citation type="submission" date="2023-09" db="EMBL/GenBank/DDBJ databases">
        <title>Nesidiocoris tenuis whole genome shotgun sequence.</title>
        <authorList>
            <person name="Shibata T."/>
            <person name="Shimoda M."/>
            <person name="Kobayashi T."/>
            <person name="Uehara T."/>
        </authorList>
    </citation>
    <scope>NUCLEOTIDE SEQUENCE [LARGE SCALE GENOMIC DNA]</scope>
    <source>
        <strain evidence="2 3">Japan</strain>
    </source>
</reference>
<name>A0ABN7AC52_9HEMI</name>
<keyword evidence="3" id="KW-1185">Reference proteome</keyword>
<gene>
    <name evidence="2" type="ORF">NTJ_02670</name>
</gene>
<dbReference type="EMBL" id="AP028910">
    <property type="protein sequence ID" value="BES89863.1"/>
    <property type="molecule type" value="Genomic_DNA"/>
</dbReference>
<accession>A0ABN7AC52</accession>